<comment type="caution">
    <text evidence="2">The sequence shown here is derived from an EMBL/GenBank/DDBJ whole genome shotgun (WGS) entry which is preliminary data.</text>
</comment>
<dbReference type="EMBL" id="JAGDFL010000573">
    <property type="protein sequence ID" value="KAG7384953.1"/>
    <property type="molecule type" value="Genomic_DNA"/>
</dbReference>
<gene>
    <name evidence="2" type="ORF">PHYBOEH_009250</name>
</gene>
<evidence type="ECO:0000313" key="2">
    <source>
        <dbReference type="EMBL" id="KAG7384953.1"/>
    </source>
</evidence>
<name>A0A8T1VYF1_9STRA</name>
<organism evidence="2 3">
    <name type="scientific">Phytophthora boehmeriae</name>
    <dbReference type="NCBI Taxonomy" id="109152"/>
    <lineage>
        <taxon>Eukaryota</taxon>
        <taxon>Sar</taxon>
        <taxon>Stramenopiles</taxon>
        <taxon>Oomycota</taxon>
        <taxon>Peronosporomycetes</taxon>
        <taxon>Peronosporales</taxon>
        <taxon>Peronosporaceae</taxon>
        <taxon>Phytophthora</taxon>
    </lineage>
</organism>
<dbReference type="Proteomes" id="UP000693981">
    <property type="component" value="Unassembled WGS sequence"/>
</dbReference>
<reference evidence="2" key="1">
    <citation type="submission" date="2021-02" db="EMBL/GenBank/DDBJ databases">
        <authorList>
            <person name="Palmer J.M."/>
        </authorList>
    </citation>
    <scope>NUCLEOTIDE SEQUENCE</scope>
    <source>
        <strain evidence="2">SCRP23</strain>
    </source>
</reference>
<evidence type="ECO:0000313" key="3">
    <source>
        <dbReference type="Proteomes" id="UP000693981"/>
    </source>
</evidence>
<protein>
    <submittedName>
        <fullName evidence="2">Uncharacterized protein</fullName>
    </submittedName>
</protein>
<accession>A0A8T1VYF1</accession>
<evidence type="ECO:0000256" key="1">
    <source>
        <dbReference type="SAM" id="MobiDB-lite"/>
    </source>
</evidence>
<dbReference type="AlphaFoldDB" id="A0A8T1VYF1"/>
<feature type="compositionally biased region" description="Polar residues" evidence="1">
    <location>
        <begin position="82"/>
        <end position="92"/>
    </location>
</feature>
<feature type="region of interest" description="Disordered" evidence="1">
    <location>
        <begin position="82"/>
        <end position="103"/>
    </location>
</feature>
<feature type="compositionally biased region" description="Basic and acidic residues" evidence="1">
    <location>
        <begin position="1"/>
        <end position="18"/>
    </location>
</feature>
<sequence>MVSKKRSSESLRDARDTSAMKSKKVKHDCGPYYAGETMKATPLAAFCFSPGHVSPISSVARRSSPSSTPLSPDSSILAIWSQGSSSQATTDAPWSPNEGYTTKGYRLSQESTDSTPGLANCPCCLHLACICRDGSIDPETAPEIISTQFLIWI</sequence>
<feature type="region of interest" description="Disordered" evidence="1">
    <location>
        <begin position="1"/>
        <end position="25"/>
    </location>
</feature>
<keyword evidence="3" id="KW-1185">Reference proteome</keyword>
<proteinExistence type="predicted"/>